<feature type="transmembrane region" description="Helical" evidence="5">
    <location>
        <begin position="20"/>
        <end position="36"/>
    </location>
</feature>
<keyword evidence="4 5" id="KW-0472">Membrane</keyword>
<name>A0A7I4Y9B5_HAECO</name>
<keyword evidence="6" id="KW-1185">Reference proteome</keyword>
<dbReference type="GO" id="GO:0016020">
    <property type="term" value="C:membrane"/>
    <property type="evidence" value="ECO:0007669"/>
    <property type="project" value="UniProtKB-SubCell"/>
</dbReference>
<keyword evidence="3 5" id="KW-1133">Transmembrane helix</keyword>
<evidence type="ECO:0000256" key="5">
    <source>
        <dbReference type="SAM" id="Phobius"/>
    </source>
</evidence>
<dbReference type="InterPro" id="IPR019184">
    <property type="entry name" value="Uncharacterised_TM-17"/>
</dbReference>
<evidence type="ECO:0000313" key="7">
    <source>
        <dbReference type="WBParaSite" id="HCON_00060825-00001"/>
    </source>
</evidence>
<proteinExistence type="predicted"/>
<dbReference type="GO" id="GO:1905515">
    <property type="term" value="P:non-motile cilium assembly"/>
    <property type="evidence" value="ECO:0007669"/>
    <property type="project" value="TreeGrafter"/>
</dbReference>
<dbReference type="OMA" id="AEILMFV"/>
<organism evidence="6 7">
    <name type="scientific">Haemonchus contortus</name>
    <name type="common">Barber pole worm</name>
    <dbReference type="NCBI Taxonomy" id="6289"/>
    <lineage>
        <taxon>Eukaryota</taxon>
        <taxon>Metazoa</taxon>
        <taxon>Ecdysozoa</taxon>
        <taxon>Nematoda</taxon>
        <taxon>Chromadorea</taxon>
        <taxon>Rhabditida</taxon>
        <taxon>Rhabditina</taxon>
        <taxon>Rhabditomorpha</taxon>
        <taxon>Strongyloidea</taxon>
        <taxon>Trichostrongylidae</taxon>
        <taxon>Haemonchus</taxon>
    </lineage>
</organism>
<dbReference type="Pfam" id="PF09799">
    <property type="entry name" value="Transmemb_17"/>
    <property type="match status" value="1"/>
</dbReference>
<dbReference type="PANTHER" id="PTHR13531:SF0">
    <property type="entry name" value="GEO07735P1-RELATED"/>
    <property type="match status" value="1"/>
</dbReference>
<evidence type="ECO:0000256" key="4">
    <source>
        <dbReference type="ARBA" id="ARBA00023136"/>
    </source>
</evidence>
<feature type="transmembrane region" description="Helical" evidence="5">
    <location>
        <begin position="79"/>
        <end position="99"/>
    </location>
</feature>
<dbReference type="GO" id="GO:0035869">
    <property type="term" value="C:ciliary transition zone"/>
    <property type="evidence" value="ECO:0007669"/>
    <property type="project" value="TreeGrafter"/>
</dbReference>
<feature type="transmembrane region" description="Helical" evidence="5">
    <location>
        <begin position="48"/>
        <end position="67"/>
    </location>
</feature>
<dbReference type="AlphaFoldDB" id="A0A7I4Y9B5"/>
<feature type="transmembrane region" description="Helical" evidence="5">
    <location>
        <begin position="105"/>
        <end position="133"/>
    </location>
</feature>
<evidence type="ECO:0000256" key="1">
    <source>
        <dbReference type="ARBA" id="ARBA00004141"/>
    </source>
</evidence>
<reference evidence="7" key="1">
    <citation type="submission" date="2020-12" db="UniProtKB">
        <authorList>
            <consortium name="WormBaseParasite"/>
        </authorList>
    </citation>
    <scope>IDENTIFICATION</scope>
    <source>
        <strain evidence="7">MHco3</strain>
    </source>
</reference>
<comment type="subcellular location">
    <subcellularLocation>
        <location evidence="1">Membrane</location>
        <topology evidence="1">Multi-pass membrane protein</topology>
    </subcellularLocation>
</comment>
<dbReference type="PANTHER" id="PTHR13531">
    <property type="entry name" value="GEO07735P1-RELATED-RELATED"/>
    <property type="match status" value="1"/>
</dbReference>
<protein>
    <submittedName>
        <fullName evidence="7">Transmembrane protein 216</fullName>
    </submittedName>
</protein>
<sequence>MTSNVRSSLIYQVLMHAHRTYSLVFFFMLLFLYFYKGSVLPYQYHVRVLELLIILAFAPIEAVRLAWGIRGNLSETPAFLAFSLLLSVPVLLILIYLAVFQNYVLLIEAIIVGISGVLVIIESVTGLALCATLSTGSS</sequence>
<dbReference type="WBParaSite" id="HCON_00060825-00001">
    <property type="protein sequence ID" value="HCON_00060825-00001"/>
    <property type="gene ID" value="HCON_00060825"/>
</dbReference>
<keyword evidence="2 5" id="KW-0812">Transmembrane</keyword>
<accession>A0A7I4Y9B5</accession>
<dbReference type="Proteomes" id="UP000025227">
    <property type="component" value="Unplaced"/>
</dbReference>
<evidence type="ECO:0000256" key="2">
    <source>
        <dbReference type="ARBA" id="ARBA00022692"/>
    </source>
</evidence>
<evidence type="ECO:0000313" key="6">
    <source>
        <dbReference type="Proteomes" id="UP000025227"/>
    </source>
</evidence>
<dbReference type="OrthoDB" id="262535at2759"/>
<evidence type="ECO:0000256" key="3">
    <source>
        <dbReference type="ARBA" id="ARBA00022989"/>
    </source>
</evidence>